<keyword evidence="3" id="KW-1185">Reference proteome</keyword>
<organism evidence="2 3">
    <name type="scientific">Prorocentrum cordatum</name>
    <dbReference type="NCBI Taxonomy" id="2364126"/>
    <lineage>
        <taxon>Eukaryota</taxon>
        <taxon>Sar</taxon>
        <taxon>Alveolata</taxon>
        <taxon>Dinophyceae</taxon>
        <taxon>Prorocentrales</taxon>
        <taxon>Prorocentraceae</taxon>
        <taxon>Prorocentrum</taxon>
    </lineage>
</organism>
<proteinExistence type="predicted"/>
<accession>A0ABN9V5W4</accession>
<dbReference type="Proteomes" id="UP001189429">
    <property type="component" value="Unassembled WGS sequence"/>
</dbReference>
<name>A0ABN9V5W4_9DINO</name>
<dbReference type="EMBL" id="CAUYUJ010016712">
    <property type="protein sequence ID" value="CAK0868063.1"/>
    <property type="molecule type" value="Genomic_DNA"/>
</dbReference>
<gene>
    <name evidence="2" type="ORF">PCOR1329_LOCUS54839</name>
</gene>
<feature type="region of interest" description="Disordered" evidence="1">
    <location>
        <begin position="355"/>
        <end position="406"/>
    </location>
</feature>
<sequence>MCDHLANDKEAGFGGLPLLAAERARWALGRVAGAARLCPCRRATAAASSDEEPAGWRPRPLLVFSVYNEIWIEYCEPPPRLAHTRIAVVGVQAADPEHFSILTPDFDVHIQECDASNDDIKNWWMYCAAGAPHGAAVRPSGVQCYFAVAPTAAQDAQACAPAAGRPAAHDRALALLTAARAAVLALAPRLVLPSSPRPQVLGPPEAASPLARLSRWSRPQPEALPLQLGPPPPPPLMPGPVKSGGSLLGHRFGWVAALGAAMPVDDPVVSTSYEFAKTMQGAQVYDQVGGFKLSAIELVTRQPQAREERYGIKLVSTHASISGGDDTGMQSTRRARVMVAPSPAEWIAKQLSAMAMERRRAREERQLPHPPASDGSGGGGAEAASDGIDALDQLGGGGSPPVRKRASVSQQQSLDYIADLYVEFARAPADIAPGRGDMWFSSGDVSNAFYAVQVPEGFFAFFSLPPVRAVLAGVLLGPRLPAAGAACVGNCLVAGCWRAKVQAVAQKVERELSSLGFVVREQVSDARQVSFVGLDIGGREHSARVSARRAWRPRCAVEELLRRPEVGGALLEFILGLHLGHQGLRLGELDPNLLVGDGWAVACSFPLGEAGDVCRAEGLALGPRSGVGFAGGLELSITYFEQMSVGMGMLLDCRWRVNSFVTCCSDLRLDWSSWAPLDVAVVASLDCLCFRGRGGGDASLLFARLPRRMRMPIPWLVVAAVAGAWLTQWQCEQTRHAGRTGLWDFIVGLDTCALLALALLSLERRTSTPSARLWTPLPGSLNGGMMKELPCAPGLMDFPAQACVDPLARRCPAREVQQRGGWASDNSFRRYVTQALAIAQLQRAGARVFDCGRLLDEQLCAAFLSGAAVPALSPTSPGSWSHARHGPLGSSSRTIRSWDYIWGLSDLGPRPQAAVDIGNAQLRFALSLVSLRRSMGVPVYLENPGLSWVWVTPGWQALLKAPDASLFSLDMCAFGDQFYFCNVGSGGASTKVIGRSQTLSVEVGITTILNIIVYECPEPVFTPETARCLGVLRVPIERLAERYSSGIFQQWFNLDTATDPRMPAGDPQILVSKFEQAYTDAVVDVYQPKICLSVIGTAFEALWVGGREAPQEVCLQGSKCEVFGCSRRFLEVFQPRHAFQHPRLAESLPGGARVESSRAAAGGGPSCGHR</sequence>
<protein>
    <submittedName>
        <fullName evidence="2">Uncharacterized protein</fullName>
    </submittedName>
</protein>
<comment type="caution">
    <text evidence="2">The sequence shown here is derived from an EMBL/GenBank/DDBJ whole genome shotgun (WGS) entry which is preliminary data.</text>
</comment>
<feature type="compositionally biased region" description="Gly residues" evidence="1">
    <location>
        <begin position="1161"/>
        <end position="1170"/>
    </location>
</feature>
<evidence type="ECO:0000256" key="1">
    <source>
        <dbReference type="SAM" id="MobiDB-lite"/>
    </source>
</evidence>
<evidence type="ECO:0000313" key="2">
    <source>
        <dbReference type="EMBL" id="CAK0868063.1"/>
    </source>
</evidence>
<evidence type="ECO:0000313" key="3">
    <source>
        <dbReference type="Proteomes" id="UP001189429"/>
    </source>
</evidence>
<feature type="region of interest" description="Disordered" evidence="1">
    <location>
        <begin position="1150"/>
        <end position="1170"/>
    </location>
</feature>
<feature type="compositionally biased region" description="Basic and acidic residues" evidence="1">
    <location>
        <begin position="356"/>
        <end position="367"/>
    </location>
</feature>
<reference evidence="2" key="1">
    <citation type="submission" date="2023-10" db="EMBL/GenBank/DDBJ databases">
        <authorList>
            <person name="Chen Y."/>
            <person name="Shah S."/>
            <person name="Dougan E. K."/>
            <person name="Thang M."/>
            <person name="Chan C."/>
        </authorList>
    </citation>
    <scope>NUCLEOTIDE SEQUENCE [LARGE SCALE GENOMIC DNA]</scope>
</reference>